<sequence length="38" mass="4395">MLWSDIIATKTLRLILSNLVDDSFSSFCKFQHISAFVF</sequence>
<gene>
    <name evidence="1" type="ORF">LEP1GSC081_2550</name>
</gene>
<accession>A0A0E2AXR8</accession>
<organism evidence="1 2">
    <name type="scientific">Leptospira kirschneri str. H1</name>
    <dbReference type="NCBI Taxonomy" id="1049966"/>
    <lineage>
        <taxon>Bacteria</taxon>
        <taxon>Pseudomonadati</taxon>
        <taxon>Spirochaetota</taxon>
        <taxon>Spirochaetia</taxon>
        <taxon>Leptospirales</taxon>
        <taxon>Leptospiraceae</taxon>
        <taxon>Leptospira</taxon>
    </lineage>
</organism>
<name>A0A0E2AXR8_9LEPT</name>
<protein>
    <submittedName>
        <fullName evidence="1">Uncharacterized protein</fullName>
    </submittedName>
</protein>
<dbReference type="AlphaFoldDB" id="A0A0E2AXR8"/>
<dbReference type="EMBL" id="AHMY02000068">
    <property type="protein sequence ID" value="EKO13664.1"/>
    <property type="molecule type" value="Genomic_DNA"/>
</dbReference>
<evidence type="ECO:0000313" key="2">
    <source>
        <dbReference type="Proteomes" id="UP000006253"/>
    </source>
</evidence>
<proteinExistence type="predicted"/>
<comment type="caution">
    <text evidence="1">The sequence shown here is derived from an EMBL/GenBank/DDBJ whole genome shotgun (WGS) entry which is preliminary data.</text>
</comment>
<dbReference type="Proteomes" id="UP000006253">
    <property type="component" value="Unassembled WGS sequence"/>
</dbReference>
<evidence type="ECO:0000313" key="1">
    <source>
        <dbReference type="EMBL" id="EKO13664.1"/>
    </source>
</evidence>
<reference evidence="1 2" key="1">
    <citation type="submission" date="2012-10" db="EMBL/GenBank/DDBJ databases">
        <authorList>
            <person name="Harkins D.M."/>
            <person name="Durkin A.S."/>
            <person name="Brinkac L.M."/>
            <person name="Selengut J.D."/>
            <person name="Sanka R."/>
            <person name="DePew J."/>
            <person name="Purushe J."/>
            <person name="Peacock S.J."/>
            <person name="Thaipadungpanit J."/>
            <person name="Wuthiekanun V.W."/>
            <person name="Day N.P."/>
            <person name="Vinetz J.M."/>
            <person name="Sutton G.G."/>
            <person name="Nelson W.C."/>
            <person name="Fouts D.E."/>
        </authorList>
    </citation>
    <scope>NUCLEOTIDE SEQUENCE [LARGE SCALE GENOMIC DNA]</scope>
    <source>
        <strain evidence="1 2">H1</strain>
    </source>
</reference>